<dbReference type="Proteomes" id="UP001183246">
    <property type="component" value="Unassembled WGS sequence"/>
</dbReference>
<evidence type="ECO:0000313" key="3">
    <source>
        <dbReference type="Proteomes" id="UP001183246"/>
    </source>
</evidence>
<gene>
    <name evidence="2" type="ORF">RM590_17625</name>
</gene>
<dbReference type="InterPro" id="IPR046151">
    <property type="entry name" value="DUF6153"/>
</dbReference>
<dbReference type="Pfam" id="PF19650">
    <property type="entry name" value="DUF6153"/>
    <property type="match status" value="1"/>
</dbReference>
<organism evidence="2 3">
    <name type="scientific">Streptomyces litchfieldiae</name>
    <dbReference type="NCBI Taxonomy" id="3075543"/>
    <lineage>
        <taxon>Bacteria</taxon>
        <taxon>Bacillati</taxon>
        <taxon>Actinomycetota</taxon>
        <taxon>Actinomycetes</taxon>
        <taxon>Kitasatosporales</taxon>
        <taxon>Streptomycetaceae</taxon>
        <taxon>Streptomyces</taxon>
    </lineage>
</organism>
<feature type="compositionally biased region" description="Basic and acidic residues" evidence="1">
    <location>
        <begin position="61"/>
        <end position="78"/>
    </location>
</feature>
<comment type="caution">
    <text evidence="2">The sequence shown here is derived from an EMBL/GenBank/DDBJ whole genome shotgun (WGS) entry which is preliminary data.</text>
</comment>
<feature type="region of interest" description="Disordered" evidence="1">
    <location>
        <begin position="40"/>
        <end position="83"/>
    </location>
</feature>
<keyword evidence="3" id="KW-1185">Reference proteome</keyword>
<name>A0ABU2MUB5_9ACTN</name>
<dbReference type="EMBL" id="JAVREL010000009">
    <property type="protein sequence ID" value="MDT0344423.1"/>
    <property type="molecule type" value="Genomic_DNA"/>
</dbReference>
<sequence length="133" mass="13384">MSPQRWTPVPLPRKRAGLVLLLFGVLLGIVAMHGLSSVPGPGPGSEHVRAMDDMNGMEDMGGEHAHDEAPGHAEHADADCVASGVSGGPQLPVVLPAGVPSGAGEPCAAARAVGNAPGGRAPPSLSELQLLRI</sequence>
<evidence type="ECO:0000256" key="1">
    <source>
        <dbReference type="SAM" id="MobiDB-lite"/>
    </source>
</evidence>
<dbReference type="RefSeq" id="WP_311705544.1">
    <property type="nucleotide sequence ID" value="NZ_JAVREL010000009.1"/>
</dbReference>
<protein>
    <submittedName>
        <fullName evidence="2">DUF6153 family protein</fullName>
    </submittedName>
</protein>
<proteinExistence type="predicted"/>
<accession>A0ABU2MUB5</accession>
<reference evidence="3" key="1">
    <citation type="submission" date="2023-07" db="EMBL/GenBank/DDBJ databases">
        <title>30 novel species of actinomycetes from the DSMZ collection.</title>
        <authorList>
            <person name="Nouioui I."/>
        </authorList>
    </citation>
    <scope>NUCLEOTIDE SEQUENCE [LARGE SCALE GENOMIC DNA]</scope>
    <source>
        <strain evidence="3">DSM 44938</strain>
    </source>
</reference>
<evidence type="ECO:0000313" key="2">
    <source>
        <dbReference type="EMBL" id="MDT0344423.1"/>
    </source>
</evidence>